<dbReference type="Pfam" id="PF00450">
    <property type="entry name" value="Peptidase_S10"/>
    <property type="match status" value="1"/>
</dbReference>
<keyword evidence="2 8" id="KW-0121">Carboxypeptidase</keyword>
<comment type="caution">
    <text evidence="9">The sequence shown here is derived from an EMBL/GenBank/DDBJ whole genome shotgun (WGS) entry which is preliminary data.</text>
</comment>
<keyword evidence="6" id="KW-0325">Glycoprotein</keyword>
<dbReference type="InterPro" id="IPR018202">
    <property type="entry name" value="Ser_caboxypep_ser_AS"/>
</dbReference>
<evidence type="ECO:0000256" key="4">
    <source>
        <dbReference type="ARBA" id="ARBA00022729"/>
    </source>
</evidence>
<dbReference type="Proteomes" id="UP000827986">
    <property type="component" value="Unassembled WGS sequence"/>
</dbReference>
<evidence type="ECO:0000256" key="1">
    <source>
        <dbReference type="ARBA" id="ARBA00009431"/>
    </source>
</evidence>
<dbReference type="InterPro" id="IPR029058">
    <property type="entry name" value="AB_hydrolase_fold"/>
</dbReference>
<feature type="non-terminal residue" evidence="9">
    <location>
        <position position="1"/>
    </location>
</feature>
<dbReference type="PROSITE" id="PS00131">
    <property type="entry name" value="CARBOXYPEPT_SER_SER"/>
    <property type="match status" value="1"/>
</dbReference>
<dbReference type="GO" id="GO:0006508">
    <property type="term" value="P:proteolysis"/>
    <property type="evidence" value="ECO:0007669"/>
    <property type="project" value="UniProtKB-KW"/>
</dbReference>
<evidence type="ECO:0000256" key="5">
    <source>
        <dbReference type="ARBA" id="ARBA00022801"/>
    </source>
</evidence>
<dbReference type="AlphaFoldDB" id="A0A9D4AV84"/>
<organism evidence="9 10">
    <name type="scientific">Mauremys mutica</name>
    <name type="common">yellowpond turtle</name>
    <dbReference type="NCBI Taxonomy" id="74926"/>
    <lineage>
        <taxon>Eukaryota</taxon>
        <taxon>Metazoa</taxon>
        <taxon>Chordata</taxon>
        <taxon>Craniata</taxon>
        <taxon>Vertebrata</taxon>
        <taxon>Euteleostomi</taxon>
        <taxon>Archelosauria</taxon>
        <taxon>Testudinata</taxon>
        <taxon>Testudines</taxon>
        <taxon>Cryptodira</taxon>
        <taxon>Durocryptodira</taxon>
        <taxon>Testudinoidea</taxon>
        <taxon>Geoemydidae</taxon>
        <taxon>Geoemydinae</taxon>
        <taxon>Mauremys</taxon>
    </lineage>
</organism>
<evidence type="ECO:0000256" key="6">
    <source>
        <dbReference type="ARBA" id="ARBA00023180"/>
    </source>
</evidence>
<comment type="similarity">
    <text evidence="1 8">Belongs to the peptidase S10 family.</text>
</comment>
<dbReference type="PANTHER" id="PTHR11802:SF472">
    <property type="entry name" value="SERINE CARBOXYPEPTIDASE CPVL-RELATED"/>
    <property type="match status" value="1"/>
</dbReference>
<comment type="function">
    <text evidence="7">May be involved in the digestion of phagocytosed particles in the lysosome, participation in an inflammatory protease cascade, and trimming of peptides for antigen presentation.</text>
</comment>
<name>A0A9D4AV84_9SAUR</name>
<dbReference type="GO" id="GO:0004185">
    <property type="term" value="F:serine-type carboxypeptidase activity"/>
    <property type="evidence" value="ECO:0007669"/>
    <property type="project" value="UniProtKB-UniRule"/>
</dbReference>
<dbReference type="PANTHER" id="PTHR11802">
    <property type="entry name" value="SERINE PROTEASE FAMILY S10 SERINE CARBOXYPEPTIDASE"/>
    <property type="match status" value="1"/>
</dbReference>
<keyword evidence="5 8" id="KW-0378">Hydrolase</keyword>
<evidence type="ECO:0000313" key="9">
    <source>
        <dbReference type="EMBL" id="KAH1177612.1"/>
    </source>
</evidence>
<protein>
    <recommendedName>
        <fullName evidence="8">Carboxypeptidase</fullName>
        <ecNumber evidence="8">3.4.16.-</ecNumber>
    </recommendedName>
</protein>
<proteinExistence type="inferred from homology"/>
<dbReference type="SUPFAM" id="SSF53474">
    <property type="entry name" value="alpha/beta-Hydrolases"/>
    <property type="match status" value="1"/>
</dbReference>
<evidence type="ECO:0000256" key="3">
    <source>
        <dbReference type="ARBA" id="ARBA00022670"/>
    </source>
</evidence>
<accession>A0A9D4AV84</accession>
<dbReference type="EC" id="3.4.16.-" evidence="8"/>
<dbReference type="Gene3D" id="3.40.50.1820">
    <property type="entry name" value="alpha/beta hydrolase"/>
    <property type="match status" value="1"/>
</dbReference>
<keyword evidence="10" id="KW-1185">Reference proteome</keyword>
<dbReference type="InterPro" id="IPR001563">
    <property type="entry name" value="Peptidase_S10"/>
</dbReference>
<dbReference type="FunFam" id="3.40.50.1820:FF:000096">
    <property type="entry name" value="Carboxypeptidase vitellogenic-like"/>
    <property type="match status" value="1"/>
</dbReference>
<dbReference type="PRINTS" id="PR00724">
    <property type="entry name" value="CRBOXYPTASEC"/>
</dbReference>
<sequence length="534" mass="60744">ACKARIGVIRLTGGLNDKMWKATVLLTLLSLSVTFELGRARKQWSVFRNMFKRIRCSTPSRGDPGQPLFLTPYIESGRLEEGRQLSLVGPLHGVNVKSYSGYLTVNKTHNSNLFFWFFPAEVQPEDAPVLLWLQGGPGGSSMFGLFVEHGPYVVDKNLRLYKRKFPWTSKFSMLYIDNPVGTGFSFTDDTGYAVNQDDVGRDLYSALIQFFQLFPDYQKNDFYITGESYAGKYVPAIGYYIHIHSSKAKVKINFKGVAIGDGFCDPEMILGGYARFLYQIGLVDEKQREYVQQQTDLGVIYIQQKKWMKAFEIFDTLLNGDETSSSYTQNVTGCSNYMNFLQCQEPADQEYFGAFLSLSEVRKAIHVGNLTFHDGSTVEKHLLEDVMKTVKPWLAVIMDNYRVLLYSGQLDIIVAAPLTERFLPTVPWSKVEEYKSAERLIWRIHPHDKEVAGYVRQAGEFYQIIQVYAPVKAAQATTVEFYEQFEERLIKTPRKDIILVIGDLNLKVGAASTHKVVMGNNGLDLQNERKKVFS</sequence>
<gene>
    <name evidence="9" type="ORF">KIL84_011314</name>
</gene>
<evidence type="ECO:0000313" key="10">
    <source>
        <dbReference type="Proteomes" id="UP000827986"/>
    </source>
</evidence>
<evidence type="ECO:0000256" key="2">
    <source>
        <dbReference type="ARBA" id="ARBA00022645"/>
    </source>
</evidence>
<reference evidence="9" key="1">
    <citation type="submission" date="2021-09" db="EMBL/GenBank/DDBJ databases">
        <title>The genome of Mauremys mutica provides insights into the evolution of semi-aquatic lifestyle.</title>
        <authorList>
            <person name="Gong S."/>
            <person name="Gao Y."/>
        </authorList>
    </citation>
    <scope>NUCLEOTIDE SEQUENCE</scope>
    <source>
        <strain evidence="9">MM-2020</strain>
        <tissue evidence="9">Muscle</tissue>
    </source>
</reference>
<evidence type="ECO:0000256" key="7">
    <source>
        <dbReference type="ARBA" id="ARBA00055171"/>
    </source>
</evidence>
<keyword evidence="4" id="KW-0732">Signal</keyword>
<evidence type="ECO:0000256" key="8">
    <source>
        <dbReference type="RuleBase" id="RU361156"/>
    </source>
</evidence>
<dbReference type="EMBL" id="JAHDVG010000474">
    <property type="protein sequence ID" value="KAH1177612.1"/>
    <property type="molecule type" value="Genomic_DNA"/>
</dbReference>
<keyword evidence="3 8" id="KW-0645">Protease</keyword>